<proteinExistence type="predicted"/>
<dbReference type="Pfam" id="PF04986">
    <property type="entry name" value="Y2_Tnp"/>
    <property type="match status" value="1"/>
</dbReference>
<sequence length="47" mass="5351">MVAAFSLDASVRIEGANRPGLEWLLRYCARPAFALERLRQIDPQHLV</sequence>
<evidence type="ECO:0000313" key="2">
    <source>
        <dbReference type="EMBL" id="MBK7677668.1"/>
    </source>
</evidence>
<dbReference type="GO" id="GO:0004803">
    <property type="term" value="F:transposase activity"/>
    <property type="evidence" value="ECO:0007669"/>
    <property type="project" value="InterPro"/>
</dbReference>
<dbReference type="GO" id="GO:0006313">
    <property type="term" value="P:DNA transposition"/>
    <property type="evidence" value="ECO:0007669"/>
    <property type="project" value="InterPro"/>
</dbReference>
<dbReference type="Proteomes" id="UP000697998">
    <property type="component" value="Unassembled WGS sequence"/>
</dbReference>
<comment type="caution">
    <text evidence="2">The sequence shown here is derived from an EMBL/GenBank/DDBJ whole genome shotgun (WGS) entry which is preliminary data.</text>
</comment>
<accession>A0A935Q4D8</accession>
<evidence type="ECO:0000313" key="3">
    <source>
        <dbReference type="Proteomes" id="UP000697998"/>
    </source>
</evidence>
<organism evidence="2 3">
    <name type="scientific">Candidatus Accumulibacter proximus</name>
    <dbReference type="NCBI Taxonomy" id="2954385"/>
    <lineage>
        <taxon>Bacteria</taxon>
        <taxon>Pseudomonadati</taxon>
        <taxon>Pseudomonadota</taxon>
        <taxon>Betaproteobacteria</taxon>
        <taxon>Candidatus Accumulibacter</taxon>
    </lineage>
</organism>
<feature type="domain" description="Transposase IS801/IS1294" evidence="1">
    <location>
        <begin position="4"/>
        <end position="45"/>
    </location>
</feature>
<protein>
    <submittedName>
        <fullName evidence="2">Transposase</fullName>
    </submittedName>
</protein>
<evidence type="ECO:0000259" key="1">
    <source>
        <dbReference type="Pfam" id="PF04986"/>
    </source>
</evidence>
<gene>
    <name evidence="2" type="ORF">IPJ27_24635</name>
</gene>
<name>A0A935Q4D8_9PROT</name>
<dbReference type="AlphaFoldDB" id="A0A935Q4D8"/>
<dbReference type="InterPro" id="IPR007069">
    <property type="entry name" value="Transposase_32"/>
</dbReference>
<dbReference type="GO" id="GO:0003677">
    <property type="term" value="F:DNA binding"/>
    <property type="evidence" value="ECO:0007669"/>
    <property type="project" value="InterPro"/>
</dbReference>
<dbReference type="EMBL" id="JADJMH010000040">
    <property type="protein sequence ID" value="MBK7677668.1"/>
    <property type="molecule type" value="Genomic_DNA"/>
</dbReference>
<reference evidence="2 3" key="1">
    <citation type="submission" date="2020-10" db="EMBL/GenBank/DDBJ databases">
        <title>Connecting structure to function with the recovery of over 1000 high-quality activated sludge metagenome-assembled genomes encoding full-length rRNA genes using long-read sequencing.</title>
        <authorList>
            <person name="Singleton C.M."/>
            <person name="Petriglieri F."/>
            <person name="Kristensen J.M."/>
            <person name="Kirkegaard R.H."/>
            <person name="Michaelsen T.Y."/>
            <person name="Andersen M.H."/>
            <person name="Karst S.M."/>
            <person name="Dueholm M.S."/>
            <person name="Nielsen P.H."/>
            <person name="Albertsen M."/>
        </authorList>
    </citation>
    <scope>NUCLEOTIDE SEQUENCE [LARGE SCALE GENOMIC DNA]</scope>
    <source>
        <strain evidence="2">EsbW_18-Q3-R4-48_BATAC.285</strain>
    </source>
</reference>